<evidence type="ECO:0000256" key="2">
    <source>
        <dbReference type="ARBA" id="ARBA00023295"/>
    </source>
</evidence>
<dbReference type="InterPro" id="IPR050985">
    <property type="entry name" value="Alpha-glycosidase_related"/>
</dbReference>
<dbReference type="PANTHER" id="PTHR43053:SF3">
    <property type="entry name" value="ALPHA-GALACTOSIDASE C-RELATED"/>
    <property type="match status" value="1"/>
</dbReference>
<dbReference type="EMBL" id="PELP01000476">
    <property type="protein sequence ID" value="RTH01198.1"/>
    <property type="molecule type" value="Genomic_DNA"/>
</dbReference>
<dbReference type="Proteomes" id="UP000286910">
    <property type="component" value="Unassembled WGS sequence"/>
</dbReference>
<proteinExistence type="predicted"/>
<dbReference type="InterPro" id="IPR002252">
    <property type="entry name" value="Glyco_hydro_36"/>
</dbReference>
<sequence>MRLEFSDPLRESRLEVPVLAEALGPVPGSYLLRGREVQVFAPLASKRFFRHGWQSWSLTTWVDLNFPPKPLFPEARRPQADDPFLLEASEWWGSGLGALEGPDGKVLLLGALGVGARVLGREDLLLGRYAEGEGEWFLGYGEPTEVFAAYGRLLPRRLSKGPPRLWCSWYSFYNRIHEALLLEVLEEVAGLPFEVFQIDDGWQRALGDWEPNERFARGMAFLAERIREKGFRAGLWLAPFLVTPDSLLVRAHPEWILRDGDGRPIPAGFNWGKPLYALDSGNEEVLDHVAGLVRKVRAWGYDYLKLDFLYAAALPGAEGEVRYCKAMERIREEAGEAYLLFCGAPILASLGLADGLRVGPDVAPYWDNEDRSFWLQDPTGPGLRNALRTTLHRLWLRENVQVDPDVAFFRSRFSLLSLEEMRLQEAMGEITGFKATSDPPSWLSPEERERLWAFLSRDKEVKPLGPYRFRVGEEVLDYAFLL</sequence>
<dbReference type="InterPro" id="IPR013785">
    <property type="entry name" value="Aldolase_TIM"/>
</dbReference>
<dbReference type="RefSeq" id="WP_126178171.1">
    <property type="nucleotide sequence ID" value="NZ_PELN01000299.1"/>
</dbReference>
<dbReference type="Proteomes" id="UP000286734">
    <property type="component" value="Unassembled WGS sequence"/>
</dbReference>
<gene>
    <name evidence="4" type="ORF">CSW45_09365</name>
    <name evidence="3" type="ORF">CSW47_12705</name>
</gene>
<dbReference type="Pfam" id="PF02065">
    <property type="entry name" value="Melibiase"/>
    <property type="match status" value="1"/>
</dbReference>
<protein>
    <submittedName>
        <fullName evidence="3">Alpha-galactosidase</fullName>
    </submittedName>
</protein>
<reference evidence="5 6" key="1">
    <citation type="journal article" date="2019" name="Extremophiles">
        <title>Biogeography of thermophiles and predominance of Thermus scotoductus in domestic water heaters.</title>
        <authorList>
            <person name="Wilpiszeski R.L."/>
            <person name="Zhang Z."/>
            <person name="House C.H."/>
        </authorList>
    </citation>
    <scope>NUCLEOTIDE SEQUENCE [LARGE SCALE GENOMIC DNA]</scope>
    <source>
        <strain evidence="4 6">32_S32</strain>
        <strain evidence="3 5">34_S34</strain>
    </source>
</reference>
<dbReference type="PANTHER" id="PTHR43053">
    <property type="entry name" value="GLYCOSIDASE FAMILY 31"/>
    <property type="match status" value="1"/>
</dbReference>
<keyword evidence="1" id="KW-0378">Hydrolase</keyword>
<dbReference type="Gene3D" id="3.20.20.70">
    <property type="entry name" value="Aldolase class I"/>
    <property type="match status" value="1"/>
</dbReference>
<evidence type="ECO:0000256" key="1">
    <source>
        <dbReference type="ARBA" id="ARBA00022801"/>
    </source>
</evidence>
<dbReference type="GO" id="GO:0016052">
    <property type="term" value="P:carbohydrate catabolic process"/>
    <property type="evidence" value="ECO:0007669"/>
    <property type="project" value="InterPro"/>
</dbReference>
<name>A0A430R1C7_THESC</name>
<evidence type="ECO:0000313" key="5">
    <source>
        <dbReference type="Proteomes" id="UP000286734"/>
    </source>
</evidence>
<evidence type="ECO:0000313" key="6">
    <source>
        <dbReference type="Proteomes" id="UP000286910"/>
    </source>
</evidence>
<dbReference type="SUPFAM" id="SSF51445">
    <property type="entry name" value="(Trans)glycosidases"/>
    <property type="match status" value="1"/>
</dbReference>
<keyword evidence="2" id="KW-0326">Glycosidase</keyword>
<evidence type="ECO:0000313" key="4">
    <source>
        <dbReference type="EMBL" id="RTH01778.1"/>
    </source>
</evidence>
<dbReference type="EMBL" id="PELR01000335">
    <property type="protein sequence ID" value="RTH01778.1"/>
    <property type="molecule type" value="Genomic_DNA"/>
</dbReference>
<dbReference type="AlphaFoldDB" id="A0A430R1C7"/>
<evidence type="ECO:0000313" key="3">
    <source>
        <dbReference type="EMBL" id="RTH01198.1"/>
    </source>
</evidence>
<organism evidence="3 5">
    <name type="scientific">Thermus scotoductus</name>
    <dbReference type="NCBI Taxonomy" id="37636"/>
    <lineage>
        <taxon>Bacteria</taxon>
        <taxon>Thermotogati</taxon>
        <taxon>Deinococcota</taxon>
        <taxon>Deinococci</taxon>
        <taxon>Thermales</taxon>
        <taxon>Thermaceae</taxon>
        <taxon>Thermus</taxon>
    </lineage>
</organism>
<dbReference type="CDD" id="cd14791">
    <property type="entry name" value="GH36"/>
    <property type="match status" value="1"/>
</dbReference>
<dbReference type="GO" id="GO:0004557">
    <property type="term" value="F:alpha-galactosidase activity"/>
    <property type="evidence" value="ECO:0007669"/>
    <property type="project" value="InterPro"/>
</dbReference>
<comment type="caution">
    <text evidence="3">The sequence shown here is derived from an EMBL/GenBank/DDBJ whole genome shotgun (WGS) entry which is preliminary data.</text>
</comment>
<accession>A0A430R1C7</accession>
<dbReference type="InterPro" id="IPR017853">
    <property type="entry name" value="GH"/>
</dbReference>